<feature type="compositionally biased region" description="Low complexity" evidence="1">
    <location>
        <begin position="186"/>
        <end position="207"/>
    </location>
</feature>
<dbReference type="STRING" id="1290391.M7U6Y4"/>
<name>M7U6Y4_BOTF1</name>
<evidence type="ECO:0000256" key="1">
    <source>
        <dbReference type="SAM" id="MobiDB-lite"/>
    </source>
</evidence>
<dbReference type="Gene3D" id="3.20.20.80">
    <property type="entry name" value="Glycosidases"/>
    <property type="match status" value="1"/>
</dbReference>
<dbReference type="InterPro" id="IPR005197">
    <property type="entry name" value="Glyco_hydro_71"/>
</dbReference>
<accession>M7U6Y4</accession>
<dbReference type="Proteomes" id="UP000012045">
    <property type="component" value="Unassembled WGS sequence"/>
</dbReference>
<organism evidence="3 4">
    <name type="scientific">Botryotinia fuckeliana (strain BcDW1)</name>
    <name type="common">Noble rot fungus</name>
    <name type="synonym">Botrytis cinerea</name>
    <dbReference type="NCBI Taxonomy" id="1290391"/>
    <lineage>
        <taxon>Eukaryota</taxon>
        <taxon>Fungi</taxon>
        <taxon>Dikarya</taxon>
        <taxon>Ascomycota</taxon>
        <taxon>Pezizomycotina</taxon>
        <taxon>Leotiomycetes</taxon>
        <taxon>Helotiales</taxon>
        <taxon>Sclerotiniaceae</taxon>
        <taxon>Botrytis</taxon>
    </lineage>
</organism>
<evidence type="ECO:0000256" key="2">
    <source>
        <dbReference type="SAM" id="SignalP"/>
    </source>
</evidence>
<dbReference type="OrthoDB" id="3257981at2759"/>
<dbReference type="GO" id="GO:0051118">
    <property type="term" value="F:glucan endo-1,3-alpha-glucosidase activity"/>
    <property type="evidence" value="ECO:0007669"/>
    <property type="project" value="InterPro"/>
</dbReference>
<evidence type="ECO:0000313" key="3">
    <source>
        <dbReference type="EMBL" id="EMR89370.1"/>
    </source>
</evidence>
<reference evidence="4" key="1">
    <citation type="journal article" date="2013" name="Genome Announc.">
        <title>Draft genome sequence of Botrytis cinerea BcDW1, inoculum for noble rot of grape berries.</title>
        <authorList>
            <person name="Blanco-Ulate B."/>
            <person name="Allen G."/>
            <person name="Powell A.L."/>
            <person name="Cantu D."/>
        </authorList>
    </citation>
    <scope>NUCLEOTIDE SEQUENCE [LARGE SCALE GENOMIC DNA]</scope>
    <source>
        <strain evidence="4">BcDW1</strain>
    </source>
</reference>
<proteinExistence type="predicted"/>
<dbReference type="EMBL" id="KB707748">
    <property type="protein sequence ID" value="EMR89370.1"/>
    <property type="molecule type" value="Genomic_DNA"/>
</dbReference>
<dbReference type="HOGENOM" id="CLU_019141_3_0_1"/>
<feature type="chain" id="PRO_5004086350" evidence="2">
    <location>
        <begin position="18"/>
        <end position="686"/>
    </location>
</feature>
<feature type="signal peptide" evidence="2">
    <location>
        <begin position="1"/>
        <end position="17"/>
    </location>
</feature>
<dbReference type="Pfam" id="PF03659">
    <property type="entry name" value="Glyco_hydro_71"/>
    <property type="match status" value="1"/>
</dbReference>
<keyword evidence="2" id="KW-0732">Signal</keyword>
<dbReference type="CDD" id="cd11577">
    <property type="entry name" value="GH71"/>
    <property type="match status" value="1"/>
</dbReference>
<evidence type="ECO:0000313" key="4">
    <source>
        <dbReference type="Proteomes" id="UP000012045"/>
    </source>
</evidence>
<dbReference type="AlphaFoldDB" id="M7U6Y4"/>
<feature type="region of interest" description="Disordered" evidence="1">
    <location>
        <begin position="186"/>
        <end position="208"/>
    </location>
</feature>
<sequence>MHLSLLTILASSSFISARHLPLNSLSSVRNAGSFGWSVQASTCPAGSTSCGDTAAGACCPSGMFCATPANSEVAACCPFAGECRGVIEAAPKCADDSWNLWDGLDGNAFCCEVGLLGAYDHISHRAGTCVETVVKPTTSAVLRSTGTGCATTSSVVATTSTISTTITSAQKTSTAVSVKSTITSSATTSTPASTSASTSASASASTSGKIVDGNSLVVAAYSKTASSISSKVTSSVVQPSKSASTSAVATVAAAPTGKPVFFHYMIGGINDAHCEQDIIDAIALGADAFALNLAVTLDSSHSWALNAVDSLFKHAQTHNFKLFFSFDMTGFNSPSQFIPILKTYIKNSAYYTYSGQPFVSTFNGGASSFTFGQGSVNDGWKNEVQAVMTAAGHPIYLIPAFQDVAPSSSFFTTKYPTLNGTFNWNSWPTYSAGEAHVDTNEDEVLQKAAKAAKKGFMMGVSPLQFKHIDGSQNWYRRGEANLEVRFGQVLSLQPDFIEFQTWNDAGESHYMGNTWPEPLVSNSTPEALSSIEYDHTGYWQILKSFIRAWKDGKTSTATMYPTNGKDAQGTFWHHTLLKNGDCSSDSLGLKKPDGIEGVEDSVTAAVLVASGVTGMSGSISVGGKVLGTKKFEAGFNTMVVTNITTGAVSMSVTDAAGKVVVSGKGPLEVVNKANLCNYNFQVVGLS</sequence>
<protein>
    <submittedName>
        <fullName evidence="3">Putative glucan endo alpha-glucosidase agn1 protein</fullName>
    </submittedName>
</protein>
<gene>
    <name evidence="3" type="ORF">BcDW1_1828</name>
</gene>